<feature type="compositionally biased region" description="Polar residues" evidence="2">
    <location>
        <begin position="943"/>
        <end position="958"/>
    </location>
</feature>
<dbReference type="Proteomes" id="UP000694920">
    <property type="component" value="Unplaced"/>
</dbReference>
<dbReference type="RefSeq" id="XP_015605662.2">
    <property type="nucleotide sequence ID" value="XM_015750176.2"/>
</dbReference>
<feature type="coiled-coil region" evidence="1">
    <location>
        <begin position="772"/>
        <end position="803"/>
    </location>
</feature>
<feature type="coiled-coil region" evidence="1">
    <location>
        <begin position="650"/>
        <end position="745"/>
    </location>
</feature>
<feature type="compositionally biased region" description="Polar residues" evidence="2">
    <location>
        <begin position="187"/>
        <end position="196"/>
    </location>
</feature>
<feature type="region of interest" description="Disordered" evidence="2">
    <location>
        <begin position="377"/>
        <end position="398"/>
    </location>
</feature>
<evidence type="ECO:0000313" key="3">
    <source>
        <dbReference type="Proteomes" id="UP000694920"/>
    </source>
</evidence>
<dbReference type="GeneID" id="107272728"/>
<feature type="compositionally biased region" description="Basic and acidic residues" evidence="2">
    <location>
        <begin position="119"/>
        <end position="140"/>
    </location>
</feature>
<feature type="region of interest" description="Disordered" evidence="2">
    <location>
        <begin position="901"/>
        <end position="970"/>
    </location>
</feature>
<organism evidence="3 4">
    <name type="scientific">Cephus cinctus</name>
    <name type="common">Wheat stem sawfly</name>
    <dbReference type="NCBI Taxonomy" id="211228"/>
    <lineage>
        <taxon>Eukaryota</taxon>
        <taxon>Metazoa</taxon>
        <taxon>Ecdysozoa</taxon>
        <taxon>Arthropoda</taxon>
        <taxon>Hexapoda</taxon>
        <taxon>Insecta</taxon>
        <taxon>Pterygota</taxon>
        <taxon>Neoptera</taxon>
        <taxon>Endopterygota</taxon>
        <taxon>Hymenoptera</taxon>
        <taxon>Cephoidea</taxon>
        <taxon>Cephidae</taxon>
        <taxon>Cephus</taxon>
    </lineage>
</organism>
<feature type="region of interest" description="Disordered" evidence="2">
    <location>
        <begin position="119"/>
        <end position="196"/>
    </location>
</feature>
<sequence length="1337" mass="155021">MLNAWELTRMPNHTFWIWPRRASWPLYQRDGHPVSTKPPEHGIIIRLPRELPPGNIPSMLCTRVWWNRPGWVIGRLALVRVSRSLVNKATLFILYTLDLVHEIPRLTFRHNYSVIKKEDSKTTAKDLESHEEATLPKESAKTSLPTTKIPSKLVPLRKSKVDGPAMRKKDPIFEKHRSRKESEPRSENLSSISSDRASRDYTNLRFQDPKFYESPKLLDAPRQEFPRKELDLKEVLKRSESLSPRYEKDWEQLSSRFSSEENIIDIDKLSVASLTKVEKPQERFDKEKHPRQLGQQRELTLSGGGFMFLKSNRSRDTTPSQESVLLEDFQVFRKSDDTGNVTCEKPKSILREKPSEDAASLENLRILAGVTELSNAVGDRPKSILREKPSEDDDRHIDEERKSVRFDLEKEVDIKFTYSGSDDDWESESEEQNVHISAVITHKQNSEYQSILQRQNTWDFDSKTSADNEENGNRNLDSANKDGYMESSVNSAPKETKVVGRRFVVQNVSENEHFQQVTKSVVNDVENDFVSGKFENVKNIDLASKSETDSTARSSDGMRSLQLDDIRKSKEIMLENMKMSDRRMESEMQREKEEIYHLMKIRHDLEVAKHERKSKLKMENSKSIEDLKATAITEHDKEMESLKKEFAVQLERVKRELEGKFLEQKQLLEENIKVKLEDLREDMLDREKEEVEKLISEMDRVRLDNLSKVKAELEVCYEKEKQDILSNLKTELDQKRQELLELRKVEIEKLETEYERSLGEEKLAKLTQFELNKQHTEKIEALKKELEKEYDDLRANLRMQQREKIAKITEDHEKCLAEMLKDFRMSESLARKGYKQRLKDIRDDFSQDVEKEAKKQNERISRQETVDFEKIRCEKRLLEDKYKTLKEKYLKLKNDVRLAVERRNKKKEGNTTASETEKSTSARTRTDRTESSDQKDPIKKTHSISNSKPAEGLNQNMSGAEDSDGPKSLDFQKPIVYMKNAQKFESDDTTASETNSNLLKKKKTFTKKAASPSKLNNNLENPVENIRKQLEKLEDLGDQLPSNDTAYTLRYPFQDKAPATASAELKFFRHRIHVERDSVRRAREALRQQRSAFQGQQRAWKQRSAKSTLEQIVQEERELSDMEVSLHRTRSLLGEKVIHLRHLEQSLERVANAKKNENDSMATKNDELTLSDMSSASSGFSSTDVATDTFIDKPDHYQESTEIIASLENLNSEIREIWGVLNKRQDNNIPPPPTFMYSDLGWLPYQALSPQPNNVQAFGTPNIHSNILSQLTGTHPPITTTQNIIAQYGPNNGYTTSVGTVERTVSNLMERTRNLRDWLRQARVESTDLVSPGQATL</sequence>
<protein>
    <submittedName>
        <fullName evidence="4">Cytadherence high molecular weight protein 2 isoform X1</fullName>
    </submittedName>
</protein>
<reference evidence="4" key="1">
    <citation type="submission" date="2025-08" db="UniProtKB">
        <authorList>
            <consortium name="RefSeq"/>
        </authorList>
    </citation>
    <scope>IDENTIFICATION</scope>
</reference>
<feature type="region of interest" description="Disordered" evidence="2">
    <location>
        <begin position="462"/>
        <end position="493"/>
    </location>
</feature>
<feature type="compositionally biased region" description="Basic and acidic residues" evidence="2">
    <location>
        <begin position="159"/>
        <end position="186"/>
    </location>
</feature>
<feature type="compositionally biased region" description="Basic and acidic residues" evidence="2">
    <location>
        <begin position="915"/>
        <end position="939"/>
    </location>
</feature>
<feature type="compositionally biased region" description="Basic and acidic residues" evidence="2">
    <location>
        <begin position="379"/>
        <end position="398"/>
    </location>
</feature>
<dbReference type="CTD" id="22897"/>
<proteinExistence type="predicted"/>
<gene>
    <name evidence="4" type="primary">LOC107272728</name>
</gene>
<evidence type="ECO:0000256" key="2">
    <source>
        <dbReference type="SAM" id="MobiDB-lite"/>
    </source>
</evidence>
<accession>A0AAJ7CAC4</accession>
<evidence type="ECO:0000256" key="1">
    <source>
        <dbReference type="SAM" id="Coils"/>
    </source>
</evidence>
<evidence type="ECO:0000313" key="4">
    <source>
        <dbReference type="RefSeq" id="XP_015605662.2"/>
    </source>
</evidence>
<name>A0AAJ7CAC4_CEPCN</name>
<keyword evidence="3" id="KW-1185">Reference proteome</keyword>
<keyword evidence="1" id="KW-0175">Coiled coil</keyword>